<dbReference type="InterPro" id="IPR016064">
    <property type="entry name" value="NAD/diacylglycerol_kinase_sf"/>
</dbReference>
<dbReference type="PROSITE" id="PS50146">
    <property type="entry name" value="DAGK"/>
    <property type="match status" value="1"/>
</dbReference>
<comment type="cofactor">
    <cofactor evidence="1">
        <name>Mg(2+)</name>
        <dbReference type="ChEBI" id="CHEBI:18420"/>
    </cofactor>
</comment>
<evidence type="ECO:0000256" key="1">
    <source>
        <dbReference type="ARBA" id="ARBA00001946"/>
    </source>
</evidence>
<dbReference type="AlphaFoldDB" id="A0A223K3V6"/>
<dbReference type="InterPro" id="IPR005218">
    <property type="entry name" value="Diacylglycerol/lipid_kinase"/>
</dbReference>
<dbReference type="PANTHER" id="PTHR12358:SF106">
    <property type="entry name" value="LIPID KINASE YEGS"/>
    <property type="match status" value="1"/>
</dbReference>
<dbReference type="InterPro" id="IPR017438">
    <property type="entry name" value="ATP-NAD_kinase_N"/>
</dbReference>
<accession>A0A223K3V6</accession>
<keyword evidence="11" id="KW-0594">Phospholipid biosynthesis</keyword>
<name>A0A223K3V6_LATSK</name>
<dbReference type="Proteomes" id="UP000234349">
    <property type="component" value="Unassembled WGS sequence"/>
</dbReference>
<keyword evidence="9" id="KW-0460">Magnesium</keyword>
<dbReference type="Proteomes" id="UP001179858">
    <property type="component" value="Chromosome"/>
</dbReference>
<dbReference type="InterPro" id="IPR050187">
    <property type="entry name" value="Lipid_Phosphate_FormReg"/>
</dbReference>
<organism evidence="15 17">
    <name type="scientific">Latilactobacillus sakei</name>
    <name type="common">Lactobacillus sakei</name>
    <dbReference type="NCBI Taxonomy" id="1599"/>
    <lineage>
        <taxon>Bacteria</taxon>
        <taxon>Bacillati</taxon>
        <taxon>Bacillota</taxon>
        <taxon>Bacilli</taxon>
        <taxon>Lactobacillales</taxon>
        <taxon>Lactobacillaceae</taxon>
        <taxon>Latilactobacillus</taxon>
    </lineage>
</organism>
<dbReference type="NCBIfam" id="NF009603">
    <property type="entry name" value="PRK13055.1"/>
    <property type="match status" value="1"/>
</dbReference>
<keyword evidence="7 15" id="KW-0418">Kinase</keyword>
<evidence type="ECO:0000256" key="10">
    <source>
        <dbReference type="ARBA" id="ARBA00023098"/>
    </source>
</evidence>
<evidence type="ECO:0000256" key="3">
    <source>
        <dbReference type="ARBA" id="ARBA00022516"/>
    </source>
</evidence>
<dbReference type="GO" id="GO:0008654">
    <property type="term" value="P:phospholipid biosynthetic process"/>
    <property type="evidence" value="ECO:0007669"/>
    <property type="project" value="UniProtKB-KW"/>
</dbReference>
<evidence type="ECO:0000313" key="14">
    <source>
        <dbReference type="EMBL" id="PKX79068.1"/>
    </source>
</evidence>
<dbReference type="SUPFAM" id="SSF111331">
    <property type="entry name" value="NAD kinase/diacylglycerol kinase-like"/>
    <property type="match status" value="1"/>
</dbReference>
<evidence type="ECO:0000256" key="8">
    <source>
        <dbReference type="ARBA" id="ARBA00022840"/>
    </source>
</evidence>
<dbReference type="GO" id="GO:0046872">
    <property type="term" value="F:metal ion binding"/>
    <property type="evidence" value="ECO:0007669"/>
    <property type="project" value="UniProtKB-KW"/>
</dbReference>
<dbReference type="GeneID" id="57132458"/>
<evidence type="ECO:0000256" key="5">
    <source>
        <dbReference type="ARBA" id="ARBA00022723"/>
    </source>
</evidence>
<evidence type="ECO:0000256" key="7">
    <source>
        <dbReference type="ARBA" id="ARBA00022777"/>
    </source>
</evidence>
<dbReference type="EMBL" id="CP122959">
    <property type="protein sequence ID" value="WGI18840.1"/>
    <property type="molecule type" value="Genomic_DNA"/>
</dbReference>
<dbReference type="EMBL" id="MKGH01000011">
    <property type="protein sequence ID" value="PKX79068.1"/>
    <property type="molecule type" value="Genomic_DNA"/>
</dbReference>
<protein>
    <submittedName>
        <fullName evidence="15">Diacylglycerol kinase</fullName>
        <ecNumber evidence="15">2.7.1.107</ecNumber>
    </submittedName>
</protein>
<keyword evidence="10" id="KW-0443">Lipid metabolism</keyword>
<proteinExistence type="inferred from homology"/>
<dbReference type="Gene3D" id="2.60.200.40">
    <property type="match status" value="1"/>
</dbReference>
<dbReference type="Gene3D" id="3.40.50.10330">
    <property type="entry name" value="Probable inorganic polyphosphate/atp-NAD kinase, domain 1"/>
    <property type="match status" value="1"/>
</dbReference>
<dbReference type="InterPro" id="IPR001206">
    <property type="entry name" value="Diacylglycerol_kinase_cat_dom"/>
</dbReference>
<evidence type="ECO:0000256" key="9">
    <source>
        <dbReference type="ARBA" id="ARBA00022842"/>
    </source>
</evidence>
<gene>
    <name evidence="14" type="ORF">CUR37_03225</name>
    <name evidence="15" type="ORF">QBD03_08805</name>
</gene>
<feature type="domain" description="DAGKc" evidence="13">
    <location>
        <begin position="1"/>
        <end position="134"/>
    </location>
</feature>
<evidence type="ECO:0000313" key="16">
    <source>
        <dbReference type="Proteomes" id="UP000234349"/>
    </source>
</evidence>
<dbReference type="EC" id="2.7.1.107" evidence="15"/>
<dbReference type="OMA" id="YFMNIAA"/>
<dbReference type="NCBIfam" id="NF009874">
    <property type="entry name" value="PRK13337.1"/>
    <property type="match status" value="1"/>
</dbReference>
<reference evidence="14 16" key="1">
    <citation type="submission" date="2016-09" db="EMBL/GenBank/DDBJ databases">
        <authorList>
            <person name="Inglin R.C."/>
        </authorList>
    </citation>
    <scope>NUCLEOTIDE SEQUENCE [LARGE SCALE GENOMIC DNA]</scope>
    <source>
        <strain evidence="14 16">RI-517</strain>
    </source>
</reference>
<keyword evidence="4 15" id="KW-0808">Transferase</keyword>
<evidence type="ECO:0000256" key="6">
    <source>
        <dbReference type="ARBA" id="ARBA00022741"/>
    </source>
</evidence>
<keyword evidence="5" id="KW-0479">Metal-binding</keyword>
<dbReference type="Pfam" id="PF00781">
    <property type="entry name" value="DAGK_cat"/>
    <property type="match status" value="1"/>
</dbReference>
<comment type="similarity">
    <text evidence="2">Belongs to the diacylglycerol/lipid kinase family.</text>
</comment>
<dbReference type="GO" id="GO:0005524">
    <property type="term" value="F:ATP binding"/>
    <property type="evidence" value="ECO:0007669"/>
    <property type="project" value="UniProtKB-KW"/>
</dbReference>
<dbReference type="GO" id="GO:0004143">
    <property type="term" value="F:ATP-dependent diacylglycerol kinase activity"/>
    <property type="evidence" value="ECO:0007669"/>
    <property type="project" value="UniProtKB-EC"/>
</dbReference>
<evidence type="ECO:0000313" key="15">
    <source>
        <dbReference type="EMBL" id="WGI18840.1"/>
    </source>
</evidence>
<sequence length="342" mass="37268">MQKRARLIYNPTSGHEVMKRSVADILDILEQAGYEASAYQTTPEPASAQKEATRAAKDDFDLVVAAGGDGTINEVVNGIAGLAKRPKMAIIPAGTTNDYARALKIPRDNPVDAAKVILKNQTLKMDIGQANDNYFMNIAGGGLLTELTYEVPSDFKSIFGYLAYIVKGAEMLPQIKPIQMHLEYDEGTYDGQASLFLLGLTNSVGGFEQVAPDAQLDDGNFSLIVVKTANMAELVHLMALVLKGGKHVDDPRIIYTKTSKLVARPADENDKMMINLDGEYGGDAPMTFINLQQHIEMYVNKEAIPDHAITTETPEELAAEDQFVKEVEEISKEDIDGDGKIG</sequence>
<keyword evidence="6" id="KW-0547">Nucleotide-binding</keyword>
<dbReference type="RefSeq" id="WP_011375240.1">
    <property type="nucleotide sequence ID" value="NZ_AP017931.1"/>
</dbReference>
<evidence type="ECO:0000256" key="4">
    <source>
        <dbReference type="ARBA" id="ARBA00022679"/>
    </source>
</evidence>
<evidence type="ECO:0000313" key="17">
    <source>
        <dbReference type="Proteomes" id="UP001179858"/>
    </source>
</evidence>
<dbReference type="NCBIfam" id="TIGR00147">
    <property type="entry name" value="YegS/Rv2252/BmrU family lipid kinase"/>
    <property type="match status" value="1"/>
</dbReference>
<keyword evidence="3" id="KW-0444">Lipid biosynthesis</keyword>
<dbReference type="SMART" id="SM00046">
    <property type="entry name" value="DAGKc"/>
    <property type="match status" value="1"/>
</dbReference>
<keyword evidence="8" id="KW-0067">ATP-binding</keyword>
<dbReference type="GO" id="GO:0005886">
    <property type="term" value="C:plasma membrane"/>
    <property type="evidence" value="ECO:0007669"/>
    <property type="project" value="TreeGrafter"/>
</dbReference>
<evidence type="ECO:0000256" key="12">
    <source>
        <dbReference type="ARBA" id="ARBA00023264"/>
    </source>
</evidence>
<dbReference type="PANTHER" id="PTHR12358">
    <property type="entry name" value="SPHINGOSINE KINASE"/>
    <property type="match status" value="1"/>
</dbReference>
<keyword evidence="12" id="KW-1208">Phospholipid metabolism</keyword>
<dbReference type="InterPro" id="IPR045540">
    <property type="entry name" value="YegS/DAGK_C"/>
</dbReference>
<reference evidence="15" key="2">
    <citation type="submission" date="2023-04" db="EMBL/GenBank/DDBJ databases">
        <title>Novel strain of Lactilactobacillus sakei and use thereof.</title>
        <authorList>
            <person name="Kim S.Y."/>
        </authorList>
    </citation>
    <scope>NUCLEOTIDE SEQUENCE</scope>
    <source>
        <strain evidence="15">HUP1</strain>
    </source>
</reference>
<evidence type="ECO:0000259" key="13">
    <source>
        <dbReference type="PROSITE" id="PS50146"/>
    </source>
</evidence>
<dbReference type="Pfam" id="PF19279">
    <property type="entry name" value="YegS_C"/>
    <property type="match status" value="1"/>
</dbReference>
<evidence type="ECO:0000256" key="11">
    <source>
        <dbReference type="ARBA" id="ARBA00023209"/>
    </source>
</evidence>
<evidence type="ECO:0000256" key="2">
    <source>
        <dbReference type="ARBA" id="ARBA00005983"/>
    </source>
</evidence>